<protein>
    <recommendedName>
        <fullName evidence="3">Calponin-homology (CH) domain-containing protein</fullName>
    </recommendedName>
</protein>
<feature type="domain" description="Calponin-homology (CH)" evidence="3">
    <location>
        <begin position="129"/>
        <end position="232"/>
    </location>
</feature>
<dbReference type="InterPro" id="IPR044801">
    <property type="entry name" value="Filamin"/>
</dbReference>
<dbReference type="SMART" id="SM00033">
    <property type="entry name" value="CH"/>
    <property type="match status" value="1"/>
</dbReference>
<evidence type="ECO:0000256" key="2">
    <source>
        <dbReference type="SAM" id="MobiDB-lite"/>
    </source>
</evidence>
<dbReference type="Pfam" id="PF00307">
    <property type="entry name" value="CH"/>
    <property type="match status" value="1"/>
</dbReference>
<dbReference type="InterPro" id="IPR001715">
    <property type="entry name" value="CH_dom"/>
</dbReference>
<organism evidence="4 5">
    <name type="scientific">Anopheles maculatus</name>
    <dbReference type="NCBI Taxonomy" id="74869"/>
    <lineage>
        <taxon>Eukaryota</taxon>
        <taxon>Metazoa</taxon>
        <taxon>Ecdysozoa</taxon>
        <taxon>Arthropoda</taxon>
        <taxon>Hexapoda</taxon>
        <taxon>Insecta</taxon>
        <taxon>Pterygota</taxon>
        <taxon>Neoptera</taxon>
        <taxon>Endopterygota</taxon>
        <taxon>Diptera</taxon>
        <taxon>Nematocera</taxon>
        <taxon>Culicoidea</taxon>
        <taxon>Culicidae</taxon>
        <taxon>Anophelinae</taxon>
        <taxon>Anopheles</taxon>
        <taxon>Anopheles maculatus group</taxon>
    </lineage>
</organism>
<evidence type="ECO:0000259" key="3">
    <source>
        <dbReference type="PROSITE" id="PS50021"/>
    </source>
</evidence>
<dbReference type="PANTHER" id="PTHR38537:SF8">
    <property type="entry name" value="FILAMIN-A"/>
    <property type="match status" value="1"/>
</dbReference>
<name>A0A182SB41_9DIPT</name>
<sequence length="251" mass="28722">YLAVCKCLCVQFSFHITCLRRAATSTCPSDIRIALLDFLWRVLLSRHRLHWPKQRKSNKQNLELRYQWWTEFRDFDLTAADDDNSSDIVDCKLKLIMGLIWTLILHYSISLPMWEGDENGDNLANGNGASPKQRLMNWIHRLVPDLPINNFTSDWTNGKAVGALVDAVAPGLCPDWPMWDPKDAVQNAAEAMGLADDWLNVRQLIRPEEMVNPNIDEQSMMTYLSQYPNAKLKPGAPLRPRTNHSSVPPPR</sequence>
<dbReference type="Gene3D" id="1.10.418.10">
    <property type="entry name" value="Calponin-like domain"/>
    <property type="match status" value="2"/>
</dbReference>
<accession>A0A182SB41</accession>
<keyword evidence="5" id="KW-1185">Reference proteome</keyword>
<evidence type="ECO:0000313" key="4">
    <source>
        <dbReference type="EnsemblMetazoa" id="AMAM003242-PA"/>
    </source>
</evidence>
<evidence type="ECO:0000256" key="1">
    <source>
        <dbReference type="ARBA" id="ARBA00022737"/>
    </source>
</evidence>
<reference evidence="5" key="1">
    <citation type="submission" date="2013-09" db="EMBL/GenBank/DDBJ databases">
        <title>The Genome Sequence of Anopheles maculatus species B.</title>
        <authorList>
            <consortium name="The Broad Institute Genomics Platform"/>
            <person name="Neafsey D.E."/>
            <person name="Besansky N."/>
            <person name="Howell P."/>
            <person name="Walton C."/>
            <person name="Young S.K."/>
            <person name="Zeng Q."/>
            <person name="Gargeya S."/>
            <person name="Fitzgerald M."/>
            <person name="Haas B."/>
            <person name="Abouelleil A."/>
            <person name="Allen A.W."/>
            <person name="Alvarado L."/>
            <person name="Arachchi H.M."/>
            <person name="Berlin A.M."/>
            <person name="Chapman S.B."/>
            <person name="Gainer-Dewar J."/>
            <person name="Goldberg J."/>
            <person name="Griggs A."/>
            <person name="Gujja S."/>
            <person name="Hansen M."/>
            <person name="Howarth C."/>
            <person name="Imamovic A."/>
            <person name="Ireland A."/>
            <person name="Larimer J."/>
            <person name="McCowan C."/>
            <person name="Murphy C."/>
            <person name="Pearson M."/>
            <person name="Poon T.W."/>
            <person name="Priest M."/>
            <person name="Roberts A."/>
            <person name="Saif S."/>
            <person name="Shea T."/>
            <person name="Sisk P."/>
            <person name="Sykes S."/>
            <person name="Wortman J."/>
            <person name="Nusbaum C."/>
            <person name="Birren B."/>
        </authorList>
    </citation>
    <scope>NUCLEOTIDE SEQUENCE [LARGE SCALE GENOMIC DNA]</scope>
    <source>
        <strain evidence="5">maculatus3</strain>
    </source>
</reference>
<dbReference type="VEuPathDB" id="VectorBase:AMAM003242"/>
<dbReference type="AlphaFoldDB" id="A0A182SB41"/>
<dbReference type="Proteomes" id="UP000075901">
    <property type="component" value="Unassembled WGS sequence"/>
</dbReference>
<dbReference type="PANTHER" id="PTHR38537">
    <property type="entry name" value="JITTERBUG, ISOFORM N"/>
    <property type="match status" value="1"/>
</dbReference>
<keyword evidence="1" id="KW-0677">Repeat</keyword>
<dbReference type="SUPFAM" id="SSF47576">
    <property type="entry name" value="Calponin-homology domain, CH-domain"/>
    <property type="match status" value="1"/>
</dbReference>
<dbReference type="FunFam" id="1.10.418.10:FF:000008">
    <property type="entry name" value="Filamin-B isoform C"/>
    <property type="match status" value="1"/>
</dbReference>
<reference evidence="4" key="2">
    <citation type="submission" date="2020-05" db="UniProtKB">
        <authorList>
            <consortium name="EnsemblMetazoa"/>
        </authorList>
    </citation>
    <scope>IDENTIFICATION</scope>
    <source>
        <strain evidence="4">maculatus3</strain>
    </source>
</reference>
<dbReference type="InterPro" id="IPR036872">
    <property type="entry name" value="CH_dom_sf"/>
</dbReference>
<feature type="region of interest" description="Disordered" evidence="2">
    <location>
        <begin position="231"/>
        <end position="251"/>
    </location>
</feature>
<dbReference type="EnsemblMetazoa" id="AMAM003242-RA">
    <property type="protein sequence ID" value="AMAM003242-PA"/>
    <property type="gene ID" value="AMAM003242"/>
</dbReference>
<dbReference type="GO" id="GO:0051015">
    <property type="term" value="F:actin filament binding"/>
    <property type="evidence" value="ECO:0007669"/>
    <property type="project" value="InterPro"/>
</dbReference>
<dbReference type="GO" id="GO:0030036">
    <property type="term" value="P:actin cytoskeleton organization"/>
    <property type="evidence" value="ECO:0007669"/>
    <property type="project" value="InterPro"/>
</dbReference>
<dbReference type="PROSITE" id="PS50021">
    <property type="entry name" value="CH"/>
    <property type="match status" value="1"/>
</dbReference>
<evidence type="ECO:0000313" key="5">
    <source>
        <dbReference type="Proteomes" id="UP000075901"/>
    </source>
</evidence>
<proteinExistence type="predicted"/>